<evidence type="ECO:0008006" key="3">
    <source>
        <dbReference type="Google" id="ProtNLM"/>
    </source>
</evidence>
<dbReference type="AlphaFoldDB" id="A0A1H8Y3D8"/>
<dbReference type="RefSeq" id="WP_091619748.1">
    <property type="nucleotide sequence ID" value="NZ_FOEF01000010.1"/>
</dbReference>
<dbReference type="EMBL" id="FOEF01000010">
    <property type="protein sequence ID" value="SEP46503.1"/>
    <property type="molecule type" value="Genomic_DNA"/>
</dbReference>
<sequence length="292" mass="32253">MLVSPRPGVRWLPARVADWEAWQLELLEQAGERLGAELSRTGRVYRWSATGSPAFFEGVRVWLRVSAFLENTMDAEAWRGTAEAGTLKGICKPALLARTEWTTNGPTPVPVSGELLTFVSDPVASRSRFLQEPPTLAASWMGDLRSSLDALSEAATERRFRVHDAEQYGYLLNATYGCSHPVGIAPEFGTEHIDLTWGNISAPNLTIIDWEHWGVAVRGYGIGYLYLTSLAVPSIARRIHETFADLLDSPTGRYAQLVAAAVIIRNLTHLPDDAALAPLLHRHTDRLLAQRS</sequence>
<dbReference type="Proteomes" id="UP000198582">
    <property type="component" value="Unassembled WGS sequence"/>
</dbReference>
<reference evidence="1 2" key="1">
    <citation type="submission" date="2016-10" db="EMBL/GenBank/DDBJ databases">
        <authorList>
            <person name="de Groot N.N."/>
        </authorList>
    </citation>
    <scope>NUCLEOTIDE SEQUENCE [LARGE SCALE GENOMIC DNA]</scope>
    <source>
        <strain evidence="1 2">DSM 44993</strain>
    </source>
</reference>
<proteinExistence type="predicted"/>
<accession>A0A1H8Y3D8</accession>
<evidence type="ECO:0000313" key="1">
    <source>
        <dbReference type="EMBL" id="SEP46503.1"/>
    </source>
</evidence>
<organism evidence="1 2">
    <name type="scientific">Amycolatopsis saalfeldensis</name>
    <dbReference type="NCBI Taxonomy" id="394193"/>
    <lineage>
        <taxon>Bacteria</taxon>
        <taxon>Bacillati</taxon>
        <taxon>Actinomycetota</taxon>
        <taxon>Actinomycetes</taxon>
        <taxon>Pseudonocardiales</taxon>
        <taxon>Pseudonocardiaceae</taxon>
        <taxon>Amycolatopsis</taxon>
    </lineage>
</organism>
<protein>
    <recommendedName>
        <fullName evidence="3">Phosphotransferase enzyme family protein</fullName>
    </recommendedName>
</protein>
<dbReference type="STRING" id="394193.SAMN04489732_110271"/>
<keyword evidence="2" id="KW-1185">Reference proteome</keyword>
<evidence type="ECO:0000313" key="2">
    <source>
        <dbReference type="Proteomes" id="UP000198582"/>
    </source>
</evidence>
<name>A0A1H8Y3D8_9PSEU</name>
<dbReference type="OrthoDB" id="3680308at2"/>
<gene>
    <name evidence="1" type="ORF">SAMN04489732_110271</name>
</gene>